<dbReference type="InterPro" id="IPR000531">
    <property type="entry name" value="Beta-barrel_TonB"/>
</dbReference>
<accession>A0A1Y6CW92</accession>
<evidence type="ECO:0000256" key="7">
    <source>
        <dbReference type="ARBA" id="ARBA00023136"/>
    </source>
</evidence>
<evidence type="ECO:0000259" key="14">
    <source>
        <dbReference type="Pfam" id="PF07715"/>
    </source>
</evidence>
<dbReference type="InterPro" id="IPR039426">
    <property type="entry name" value="TonB-dep_rcpt-like"/>
</dbReference>
<comment type="subcellular location">
    <subcellularLocation>
        <location evidence="1 10">Cell outer membrane</location>
        <topology evidence="1 10">Multi-pass membrane protein</topology>
    </subcellularLocation>
</comment>
<evidence type="ECO:0000256" key="2">
    <source>
        <dbReference type="ARBA" id="ARBA00022448"/>
    </source>
</evidence>
<evidence type="ECO:0000256" key="3">
    <source>
        <dbReference type="ARBA" id="ARBA00022452"/>
    </source>
</evidence>
<organism evidence="15 16">
    <name type="scientific">Pseudobacteriovorax antillogorgiicola</name>
    <dbReference type="NCBI Taxonomy" id="1513793"/>
    <lineage>
        <taxon>Bacteria</taxon>
        <taxon>Pseudomonadati</taxon>
        <taxon>Bdellovibrionota</taxon>
        <taxon>Oligoflexia</taxon>
        <taxon>Oligoflexales</taxon>
        <taxon>Pseudobacteriovoracaceae</taxon>
        <taxon>Pseudobacteriovorax</taxon>
    </lineage>
</organism>
<reference evidence="16" key="1">
    <citation type="submission" date="2017-04" db="EMBL/GenBank/DDBJ databases">
        <authorList>
            <person name="Varghese N."/>
            <person name="Submissions S."/>
        </authorList>
    </citation>
    <scope>NUCLEOTIDE SEQUENCE [LARGE SCALE GENOMIC DNA]</scope>
    <source>
        <strain evidence="16">RKEM611</strain>
    </source>
</reference>
<dbReference type="PANTHER" id="PTHR30069:SF29">
    <property type="entry name" value="HEMOGLOBIN AND HEMOGLOBIN-HAPTOGLOBIN-BINDING PROTEIN 1-RELATED"/>
    <property type="match status" value="1"/>
</dbReference>
<evidence type="ECO:0000313" key="16">
    <source>
        <dbReference type="Proteomes" id="UP000192907"/>
    </source>
</evidence>
<evidence type="ECO:0000313" key="15">
    <source>
        <dbReference type="EMBL" id="SMF82213.1"/>
    </source>
</evidence>
<name>A0A1Y6CW92_9BACT</name>
<keyword evidence="6 11" id="KW-0798">TonB box</keyword>
<dbReference type="InterPro" id="IPR012910">
    <property type="entry name" value="Plug_dom"/>
</dbReference>
<dbReference type="Pfam" id="PF07715">
    <property type="entry name" value="Plug"/>
    <property type="match status" value="1"/>
</dbReference>
<dbReference type="InterPro" id="IPR036942">
    <property type="entry name" value="Beta-barrel_TonB_sf"/>
</dbReference>
<evidence type="ECO:0000256" key="11">
    <source>
        <dbReference type="RuleBase" id="RU003357"/>
    </source>
</evidence>
<feature type="signal peptide" evidence="12">
    <location>
        <begin position="1"/>
        <end position="19"/>
    </location>
</feature>
<dbReference type="PROSITE" id="PS52016">
    <property type="entry name" value="TONB_DEPENDENT_REC_3"/>
    <property type="match status" value="1"/>
</dbReference>
<keyword evidence="16" id="KW-1185">Reference proteome</keyword>
<dbReference type="SUPFAM" id="SSF56935">
    <property type="entry name" value="Porins"/>
    <property type="match status" value="1"/>
</dbReference>
<evidence type="ECO:0000256" key="10">
    <source>
        <dbReference type="PROSITE-ProRule" id="PRU01360"/>
    </source>
</evidence>
<evidence type="ECO:0000256" key="9">
    <source>
        <dbReference type="ARBA" id="ARBA00023237"/>
    </source>
</evidence>
<dbReference type="OrthoDB" id="5389752at2"/>
<keyword evidence="7 10" id="KW-0472">Membrane</keyword>
<evidence type="ECO:0000259" key="13">
    <source>
        <dbReference type="Pfam" id="PF00593"/>
    </source>
</evidence>
<evidence type="ECO:0000256" key="4">
    <source>
        <dbReference type="ARBA" id="ARBA00022692"/>
    </source>
</evidence>
<comment type="similarity">
    <text evidence="10 11">Belongs to the TonB-dependent receptor family.</text>
</comment>
<feature type="domain" description="TonB-dependent receptor-like beta-barrel" evidence="13">
    <location>
        <begin position="223"/>
        <end position="669"/>
    </location>
</feature>
<proteinExistence type="inferred from homology"/>
<evidence type="ECO:0000256" key="12">
    <source>
        <dbReference type="SAM" id="SignalP"/>
    </source>
</evidence>
<gene>
    <name evidence="15" type="ORF">SAMN06296036_14010</name>
</gene>
<keyword evidence="8" id="KW-0675">Receptor</keyword>
<evidence type="ECO:0000256" key="8">
    <source>
        <dbReference type="ARBA" id="ARBA00023170"/>
    </source>
</evidence>
<dbReference type="RefSeq" id="WP_132326078.1">
    <property type="nucleotide sequence ID" value="NZ_FWZT01000040.1"/>
</dbReference>
<keyword evidence="2 10" id="KW-0813">Transport</keyword>
<dbReference type="PANTHER" id="PTHR30069">
    <property type="entry name" value="TONB-DEPENDENT OUTER MEMBRANE RECEPTOR"/>
    <property type="match status" value="1"/>
</dbReference>
<dbReference type="Pfam" id="PF00593">
    <property type="entry name" value="TonB_dep_Rec_b-barrel"/>
    <property type="match status" value="1"/>
</dbReference>
<dbReference type="Proteomes" id="UP000192907">
    <property type="component" value="Unassembled WGS sequence"/>
</dbReference>
<dbReference type="Gene3D" id="2.40.170.20">
    <property type="entry name" value="TonB-dependent receptor, beta-barrel domain"/>
    <property type="match status" value="1"/>
</dbReference>
<keyword evidence="5 12" id="KW-0732">Signal</keyword>
<dbReference type="AlphaFoldDB" id="A0A1Y6CW92"/>
<dbReference type="GO" id="GO:0009279">
    <property type="term" value="C:cell outer membrane"/>
    <property type="evidence" value="ECO:0007669"/>
    <property type="project" value="UniProtKB-SubCell"/>
</dbReference>
<evidence type="ECO:0000256" key="6">
    <source>
        <dbReference type="ARBA" id="ARBA00023077"/>
    </source>
</evidence>
<keyword evidence="3 10" id="KW-1134">Transmembrane beta strand</keyword>
<dbReference type="EMBL" id="FWZT01000040">
    <property type="protein sequence ID" value="SMF82213.1"/>
    <property type="molecule type" value="Genomic_DNA"/>
</dbReference>
<dbReference type="Gene3D" id="2.170.130.10">
    <property type="entry name" value="TonB-dependent receptor, plug domain"/>
    <property type="match status" value="1"/>
</dbReference>
<keyword evidence="9 10" id="KW-0998">Cell outer membrane</keyword>
<evidence type="ECO:0000256" key="1">
    <source>
        <dbReference type="ARBA" id="ARBA00004571"/>
    </source>
</evidence>
<dbReference type="STRING" id="1513793.SAMN06296036_14010"/>
<feature type="chain" id="PRO_5012102332" evidence="12">
    <location>
        <begin position="20"/>
        <end position="701"/>
    </location>
</feature>
<evidence type="ECO:0000256" key="5">
    <source>
        <dbReference type="ARBA" id="ARBA00022729"/>
    </source>
</evidence>
<keyword evidence="4 10" id="KW-0812">Transmembrane</keyword>
<dbReference type="GO" id="GO:0044718">
    <property type="term" value="P:siderophore transmembrane transport"/>
    <property type="evidence" value="ECO:0007669"/>
    <property type="project" value="TreeGrafter"/>
</dbReference>
<feature type="domain" description="TonB-dependent receptor plug" evidence="14">
    <location>
        <begin position="43"/>
        <end position="150"/>
    </location>
</feature>
<dbReference type="InterPro" id="IPR037066">
    <property type="entry name" value="Plug_dom_sf"/>
</dbReference>
<dbReference type="GO" id="GO:0015344">
    <property type="term" value="F:siderophore uptake transmembrane transporter activity"/>
    <property type="evidence" value="ECO:0007669"/>
    <property type="project" value="TreeGrafter"/>
</dbReference>
<sequence length="701" mass="78316">MRKLNLTLGTLLLTQVSLAQEMTLSDILNLEVTTASKTAVPSSEAPATMSVITRNDIELYERRTINEALYSLPGMVPSQDYDRRSISTRGIFEGWNNNHYLILIDGIPHNDNIYGSAYTWDNTPLIFLNQMEVIRGTGSALYGSYAMNGVIGIKSIEAKDFANKTTTKFRLGNRNTTTFDMISAIDGDGVDTVVSFSQSETDGVDFESYDGFANQKRKVQDARSSSYFFSKFTADNGLEFQVHRQDWSFQTGHGWFFIIPEQEEAMKESRSIASLKYNTSSDGIDYEFVGRFQRHEVDWNMNYWPAASTGLDPDSFYASGMWEYLNSHADDLFLRAQFTGDLGNGSSWLLGLEETVFLYSGDQEHYSNLDDINDPNTGNTPSGETKDLGAWLEYIEDQPLYNSAIFAQYVSEKLADMITVTAGVRFDQLSFKYRDLAVSRDTMKNKSFEKVSPRLAIVMTPSENAVVKLMAGSAFRTPSPSELAGYNTWTLASNIEQLSSETVDSAELSFEYQFKKSKFILNLHQTDFKDQIAYASPDAAQPNLSTNIWSAKTQGVELAYHLYGMNHGMFFTASHNIRVDETTDDPGTTAAPDDITWVPASSATLGGHYSFAKVSLASQVNYLGETKRKPSDVPNDLRSESVDASTTIDFKASYNITKSGKLVLSGKNILDEEVFLAKGGNNPFDYQQEKMRYLAGLDFTF</sequence>
<protein>
    <submittedName>
        <fullName evidence="15">Iron complex outermembrane recepter protein</fullName>
    </submittedName>
</protein>